<dbReference type="Proteomes" id="UP000030690">
    <property type="component" value="Unassembled WGS sequence"/>
</dbReference>
<dbReference type="AlphaFoldDB" id="A0A024UYD6"/>
<gene>
    <name evidence="2" type="ORF">PFFVO_05551</name>
</gene>
<feature type="domain" description="Ribosomal eL28/Mak16" evidence="1">
    <location>
        <begin position="8"/>
        <end position="120"/>
    </location>
</feature>
<organism evidence="2 3">
    <name type="scientific">Plasmodium falciparum Vietnam Oak-Knoll</name>
    <name type="common">FVO</name>
    <dbReference type="NCBI Taxonomy" id="1036723"/>
    <lineage>
        <taxon>Eukaryota</taxon>
        <taxon>Sar</taxon>
        <taxon>Alveolata</taxon>
        <taxon>Apicomplexa</taxon>
        <taxon>Aconoidasida</taxon>
        <taxon>Haemosporida</taxon>
        <taxon>Plasmodiidae</taxon>
        <taxon>Plasmodium</taxon>
        <taxon>Plasmodium (Laverania)</taxon>
    </lineage>
</organism>
<name>A0A024UYD6_PLAFA</name>
<evidence type="ECO:0000313" key="3">
    <source>
        <dbReference type="Proteomes" id="UP000030690"/>
    </source>
</evidence>
<accession>A0A024UYD6</accession>
<protein>
    <recommendedName>
        <fullName evidence="1">Ribosomal eL28/Mak16 domain-containing protein</fullName>
    </recommendedName>
</protein>
<dbReference type="OrthoDB" id="338850at2759"/>
<dbReference type="Pfam" id="PF01778">
    <property type="entry name" value="Ribosomal_L28e"/>
    <property type="match status" value="1"/>
</dbReference>
<evidence type="ECO:0000313" key="2">
    <source>
        <dbReference type="EMBL" id="ETW15257.1"/>
    </source>
</evidence>
<dbReference type="FunFam" id="3.30.390.110:FF:000006">
    <property type="entry name" value="60S ribosomal protein L28"/>
    <property type="match status" value="1"/>
</dbReference>
<dbReference type="EMBL" id="KI925184">
    <property type="protein sequence ID" value="ETW15257.1"/>
    <property type="molecule type" value="Genomic_DNA"/>
</dbReference>
<sequence length="127" mass="14380">MSNVSNALVWELTRKSNCFIKKNKAGKKGVFLCDPLNVNYKNTPSSSGLVKSNSTNVTLKDGKVVFSVKTSKESNVVNQHFKAKNMKNVEKLLQQHGSFEKAKNKEKLLKKYKRLSKLYETSHKTTN</sequence>
<dbReference type="Gene3D" id="3.30.390.110">
    <property type="match status" value="1"/>
</dbReference>
<dbReference type="InterPro" id="IPR029004">
    <property type="entry name" value="Ribosomal_eL28/Mak16"/>
</dbReference>
<reference evidence="2 3" key="2">
    <citation type="submission" date="2013-02" db="EMBL/GenBank/DDBJ databases">
        <title>The Genome Sequence of Plasmodium falciparum Vietnam Oak-Knoll (FVO).</title>
        <authorList>
            <consortium name="The Broad Institute Genome Sequencing Platform"/>
            <consortium name="The Broad Institute Genome Sequencing Center for Infectious Disease"/>
            <person name="Neafsey D."/>
            <person name="Cheeseman I."/>
            <person name="Volkman S."/>
            <person name="Adams J."/>
            <person name="Walker B."/>
            <person name="Young S.K."/>
            <person name="Zeng Q."/>
            <person name="Gargeya S."/>
            <person name="Fitzgerald M."/>
            <person name="Haas B."/>
            <person name="Abouelleil A."/>
            <person name="Alvarado L."/>
            <person name="Arachchi H.M."/>
            <person name="Berlin A.M."/>
            <person name="Chapman S.B."/>
            <person name="Dewar J."/>
            <person name="Goldberg J."/>
            <person name="Griggs A."/>
            <person name="Gujja S."/>
            <person name="Hansen M."/>
            <person name="Howarth C."/>
            <person name="Imamovic A."/>
            <person name="Larimer J."/>
            <person name="McCowan C."/>
            <person name="Murphy C."/>
            <person name="Neiman D."/>
            <person name="Pearson M."/>
            <person name="Priest M."/>
            <person name="Roberts A."/>
            <person name="Saif S."/>
            <person name="Shea T."/>
            <person name="Sisk P."/>
            <person name="Sykes S."/>
            <person name="Wortman J."/>
            <person name="Nusbaum C."/>
            <person name="Birren B."/>
        </authorList>
    </citation>
    <scope>NUCLEOTIDE SEQUENCE [LARGE SCALE GENOMIC DNA]</scope>
    <source>
        <strain evidence="3">Vietnam Oak-Knoll (FVO)</strain>
    </source>
</reference>
<proteinExistence type="predicted"/>
<reference evidence="2 3" key="1">
    <citation type="submission" date="2013-02" db="EMBL/GenBank/DDBJ databases">
        <title>The Genome Annotation of Plasmodium falciparum Vietnam Oak-Knoll (FVO).</title>
        <authorList>
            <consortium name="The Broad Institute Genome Sequencing Platform"/>
            <consortium name="The Broad Institute Genome Sequencing Center for Infectious Disease"/>
            <person name="Neafsey D."/>
            <person name="Hoffman S."/>
            <person name="Volkman S."/>
            <person name="Rosenthal P."/>
            <person name="Walker B."/>
            <person name="Young S.K."/>
            <person name="Zeng Q."/>
            <person name="Gargeya S."/>
            <person name="Fitzgerald M."/>
            <person name="Haas B."/>
            <person name="Abouelleil A."/>
            <person name="Allen A.W."/>
            <person name="Alvarado L."/>
            <person name="Arachchi H.M."/>
            <person name="Berlin A.M."/>
            <person name="Chapman S.B."/>
            <person name="Gainer-Dewar J."/>
            <person name="Goldberg J."/>
            <person name="Griggs A."/>
            <person name="Gujja S."/>
            <person name="Hansen M."/>
            <person name="Howarth C."/>
            <person name="Imamovic A."/>
            <person name="Ireland A."/>
            <person name="Larimer J."/>
            <person name="McCowan C."/>
            <person name="Murphy C."/>
            <person name="Pearson M."/>
            <person name="Poon T.W."/>
            <person name="Priest M."/>
            <person name="Roberts A."/>
            <person name="Saif S."/>
            <person name="Shea T."/>
            <person name="Sisk P."/>
            <person name="Sykes S."/>
            <person name="Wortman J."/>
            <person name="Nusbaum C."/>
            <person name="Birren B."/>
        </authorList>
    </citation>
    <scope>NUCLEOTIDE SEQUENCE [LARGE SCALE GENOMIC DNA]</scope>
    <source>
        <strain evidence="3">Vietnam Oak-Knoll (FVO)</strain>
    </source>
</reference>
<evidence type="ECO:0000259" key="1">
    <source>
        <dbReference type="Pfam" id="PF01778"/>
    </source>
</evidence>